<dbReference type="STRING" id="1434700.SAMN06296427_104114"/>
<dbReference type="SUPFAM" id="SSF116734">
    <property type="entry name" value="DNA methylase specificity domain"/>
    <property type="match status" value="2"/>
</dbReference>
<dbReference type="Proteomes" id="UP000192393">
    <property type="component" value="Unassembled WGS sequence"/>
</dbReference>
<dbReference type="EMBL" id="FWXS01000004">
    <property type="protein sequence ID" value="SMC59367.1"/>
    <property type="molecule type" value="Genomic_DNA"/>
</dbReference>
<dbReference type="InterPro" id="IPR051212">
    <property type="entry name" value="Type-I_RE_S_subunit"/>
</dbReference>
<evidence type="ECO:0000256" key="1">
    <source>
        <dbReference type="ARBA" id="ARBA00010923"/>
    </source>
</evidence>
<dbReference type="Pfam" id="PF01420">
    <property type="entry name" value="Methylase_S"/>
    <property type="match status" value="1"/>
</dbReference>
<dbReference type="Gene3D" id="3.90.220.20">
    <property type="entry name" value="DNA methylase specificity domains"/>
    <property type="match status" value="2"/>
</dbReference>
<keyword evidence="2" id="KW-0680">Restriction system</keyword>
<sequence>MVMSNNISNITFVKFSKLYNWSVQYLIEDTFSFKQDFPFVPIGKFLKRNKTNVEILNGIQYKRVTIKTNNGGVYLRDIQIGDKIGTKNQFLIKEGQFLLSKIDARNGAFGVVTSDVDGAIITGNFWTFDVDYTQINPHYLTLITTTPEFIKFCENSSTGTTNRHYLQENLFLAVEIPLPPLDDEDAKEKKVSNEITQKKLVDAYYQKIIDAENAKIKAKETEKEIEKYLLKELGVENILNSHGINGLTFINFKNLDRWDVLSLQSQSLNIKSIYNTVKLSSLITCFNYDIDRKSLRFETYKYPNEEFYYLGMENVERDTGKLIDLPIVKGSQIKSQTLKVPKDFIIYGKLRPYLNKYWHNTSDFSDIVCSSEFFVFNIDESKIDKSYFLDVLSSSIVQRQISDKYSGVRMPRISSSDFYNLEIPLPSDKNLQQIISNNIRKLRLQASDYNDVSNNLVKEALVDFEKTIFKN</sequence>
<proteinExistence type="inferred from homology"/>
<keyword evidence="3" id="KW-0238">DNA-binding</keyword>
<feature type="domain" description="Type I restriction modification DNA specificity" evidence="4">
    <location>
        <begin position="276"/>
        <end position="437"/>
    </location>
</feature>
<evidence type="ECO:0000313" key="5">
    <source>
        <dbReference type="EMBL" id="SMC59367.1"/>
    </source>
</evidence>
<dbReference type="GO" id="GO:0009307">
    <property type="term" value="P:DNA restriction-modification system"/>
    <property type="evidence" value="ECO:0007669"/>
    <property type="project" value="UniProtKB-KW"/>
</dbReference>
<dbReference type="InterPro" id="IPR044946">
    <property type="entry name" value="Restrct_endonuc_typeI_TRD_sf"/>
</dbReference>
<organism evidence="5 6">
    <name type="scientific">Moheibacter sediminis</name>
    <dbReference type="NCBI Taxonomy" id="1434700"/>
    <lineage>
        <taxon>Bacteria</taxon>
        <taxon>Pseudomonadati</taxon>
        <taxon>Bacteroidota</taxon>
        <taxon>Flavobacteriia</taxon>
        <taxon>Flavobacteriales</taxon>
        <taxon>Weeksellaceae</taxon>
        <taxon>Moheibacter</taxon>
    </lineage>
</organism>
<reference evidence="6" key="1">
    <citation type="submission" date="2017-04" db="EMBL/GenBank/DDBJ databases">
        <authorList>
            <person name="Varghese N."/>
            <person name="Submissions S."/>
        </authorList>
    </citation>
    <scope>NUCLEOTIDE SEQUENCE [LARGE SCALE GENOMIC DNA]</scope>
    <source>
        <strain evidence="6">CGMCC 1.12708</strain>
    </source>
</reference>
<dbReference type="PANTHER" id="PTHR43140:SF1">
    <property type="entry name" value="TYPE I RESTRICTION ENZYME ECOKI SPECIFICITY SUBUNIT"/>
    <property type="match status" value="1"/>
</dbReference>
<dbReference type="GO" id="GO:0003677">
    <property type="term" value="F:DNA binding"/>
    <property type="evidence" value="ECO:0007669"/>
    <property type="project" value="UniProtKB-KW"/>
</dbReference>
<dbReference type="InterPro" id="IPR000055">
    <property type="entry name" value="Restrct_endonuc_typeI_TRD"/>
</dbReference>
<gene>
    <name evidence="5" type="ORF">SAMN06296427_104114</name>
</gene>
<evidence type="ECO:0000256" key="2">
    <source>
        <dbReference type="ARBA" id="ARBA00022747"/>
    </source>
</evidence>
<comment type="similarity">
    <text evidence="1">Belongs to the type-I restriction system S methylase family.</text>
</comment>
<evidence type="ECO:0000256" key="3">
    <source>
        <dbReference type="ARBA" id="ARBA00023125"/>
    </source>
</evidence>
<dbReference type="AlphaFoldDB" id="A0A1W2AF97"/>
<accession>A0A1W2AF97</accession>
<evidence type="ECO:0000313" key="6">
    <source>
        <dbReference type="Proteomes" id="UP000192393"/>
    </source>
</evidence>
<name>A0A1W2AF97_9FLAO</name>
<evidence type="ECO:0000259" key="4">
    <source>
        <dbReference type="Pfam" id="PF01420"/>
    </source>
</evidence>
<dbReference type="PANTHER" id="PTHR43140">
    <property type="entry name" value="TYPE-1 RESTRICTION ENZYME ECOKI SPECIFICITY PROTEIN"/>
    <property type="match status" value="1"/>
</dbReference>
<keyword evidence="6" id="KW-1185">Reference proteome</keyword>
<protein>
    <submittedName>
        <fullName evidence="5">Type I restriction enzyme, S subunit</fullName>
    </submittedName>
</protein>